<evidence type="ECO:0000256" key="2">
    <source>
        <dbReference type="ARBA" id="ARBA00022741"/>
    </source>
</evidence>
<keyword evidence="2" id="KW-0547">Nucleotide-binding</keyword>
<dbReference type="EMBL" id="FNIJ01000001">
    <property type="protein sequence ID" value="SDN07349.1"/>
    <property type="molecule type" value="Genomic_DNA"/>
</dbReference>
<dbReference type="PANTHER" id="PTHR30258">
    <property type="entry name" value="TYPE II SECRETION SYSTEM PROTEIN GSPE-RELATED"/>
    <property type="match status" value="1"/>
</dbReference>
<evidence type="ECO:0000256" key="3">
    <source>
        <dbReference type="ARBA" id="ARBA00022840"/>
    </source>
</evidence>
<dbReference type="Gene3D" id="1.10.40.70">
    <property type="match status" value="1"/>
</dbReference>
<dbReference type="PROSITE" id="PS00662">
    <property type="entry name" value="T2SP_E"/>
    <property type="match status" value="1"/>
</dbReference>
<gene>
    <name evidence="5" type="ORF">SAMN05216193_10117</name>
</gene>
<dbReference type="Proteomes" id="UP000242957">
    <property type="component" value="Unassembled WGS sequence"/>
</dbReference>
<dbReference type="SMART" id="SM00382">
    <property type="entry name" value="AAA"/>
    <property type="match status" value="1"/>
</dbReference>
<dbReference type="PANTHER" id="PTHR30258:SF2">
    <property type="entry name" value="COMG OPERON PROTEIN 1"/>
    <property type="match status" value="1"/>
</dbReference>
<dbReference type="InterPro" id="IPR037257">
    <property type="entry name" value="T2SS_E_N_sf"/>
</dbReference>
<dbReference type="InterPro" id="IPR027417">
    <property type="entry name" value="P-loop_NTPase"/>
</dbReference>
<dbReference type="InterPro" id="IPR003593">
    <property type="entry name" value="AAA+_ATPase"/>
</dbReference>
<dbReference type="CDD" id="cd01129">
    <property type="entry name" value="PulE-GspE-like"/>
    <property type="match status" value="1"/>
</dbReference>
<proteinExistence type="inferred from homology"/>
<dbReference type="FunFam" id="3.40.50.300:FF:000398">
    <property type="entry name" value="Type IV pilus assembly ATPase PilB"/>
    <property type="match status" value="1"/>
</dbReference>
<name>A0A1G9YDY3_9PSED</name>
<protein>
    <submittedName>
        <fullName evidence="5">General secretion pathway protein E</fullName>
    </submittedName>
</protein>
<dbReference type="FunFam" id="3.30.450.90:FF:000001">
    <property type="entry name" value="Type II secretion system ATPase GspE"/>
    <property type="match status" value="1"/>
</dbReference>
<dbReference type="Gene3D" id="3.40.50.300">
    <property type="entry name" value="P-loop containing nucleotide triphosphate hydrolases"/>
    <property type="match status" value="1"/>
</dbReference>
<sequence length="575" mass="63906">MCSELAAELPEQDLPLGRRLIQRGLASAQEVERALELQARLGGRLGAILMRSGVISETALLDVLAEQLAMPLLGVSLEPPGNAAIAGFLDSTPIRLDWFVAEQVVIWEDAQARLLFAARDPLAAPLQDTLRYFYPGRELQPVLCRSQDLDAWLEYLSERQQQEGRDSRLFADDDIRHLREMAEEAPIVELVGNVMGQAVEHRASDIHIEPREFNFHIRFRVDGVLQSRLTLPRERFAAVVSRIKLMSGIDIAERRLPQDGRMSTRVSGQDMDVRVSTLPGVHGESVVMRLLPKEREGLRLDRLGLLPDHLEMMDAWINEPHGIVLVTGPTGSGKSTTLYATLEAINDGVRKIITVEDPVEYRIPAITQVQAHAEIGLTFAAALRSILRQDPDVIMIGEIRDLETAEIAVQSSLTGHLVFSTLHTNDAVSAFTRLIDMGIEPFLVASPVRGVQAQRLVRCLCKQCAESYSPPLSMEDARFVEQAAKRLFPGQAANWLRARGCPACQGMGYRGRLGIYEMIDVCPQMQELIMQRSAVEQMRSFAASQGFRSMREDGLLKAWLGLTSLDEVHRVTTGG</sequence>
<reference evidence="6" key="1">
    <citation type="submission" date="2016-10" db="EMBL/GenBank/DDBJ databases">
        <authorList>
            <person name="Varghese N."/>
            <person name="Submissions S."/>
        </authorList>
    </citation>
    <scope>NUCLEOTIDE SEQUENCE [LARGE SCALE GENOMIC DNA]</scope>
    <source>
        <strain evidence="6">JCM 21621</strain>
    </source>
</reference>
<keyword evidence="6" id="KW-1185">Reference proteome</keyword>
<organism evidence="5 6">
    <name type="scientific">Pseudomonas jinjuensis</name>
    <dbReference type="NCBI Taxonomy" id="198616"/>
    <lineage>
        <taxon>Bacteria</taxon>
        <taxon>Pseudomonadati</taxon>
        <taxon>Pseudomonadota</taxon>
        <taxon>Gammaproteobacteria</taxon>
        <taxon>Pseudomonadales</taxon>
        <taxon>Pseudomonadaceae</taxon>
        <taxon>Pseudomonas</taxon>
    </lineage>
</organism>
<dbReference type="AlphaFoldDB" id="A0A1G9YDY3"/>
<evidence type="ECO:0000259" key="4">
    <source>
        <dbReference type="PROSITE" id="PS00662"/>
    </source>
</evidence>
<dbReference type="GO" id="GO:0005524">
    <property type="term" value="F:ATP binding"/>
    <property type="evidence" value="ECO:0007669"/>
    <property type="project" value="UniProtKB-KW"/>
</dbReference>
<accession>A0A1G9YDY3</accession>
<evidence type="ECO:0000313" key="6">
    <source>
        <dbReference type="Proteomes" id="UP000242957"/>
    </source>
</evidence>
<dbReference type="GO" id="GO:0016887">
    <property type="term" value="F:ATP hydrolysis activity"/>
    <property type="evidence" value="ECO:0007669"/>
    <property type="project" value="TreeGrafter"/>
</dbReference>
<evidence type="ECO:0000313" key="5">
    <source>
        <dbReference type="EMBL" id="SDN07349.1"/>
    </source>
</evidence>
<dbReference type="Pfam" id="PF05157">
    <property type="entry name" value="MshEN"/>
    <property type="match status" value="1"/>
</dbReference>
<dbReference type="Pfam" id="PF00437">
    <property type="entry name" value="T2SSE"/>
    <property type="match status" value="1"/>
</dbReference>
<dbReference type="SUPFAM" id="SSF160246">
    <property type="entry name" value="EspE N-terminal domain-like"/>
    <property type="match status" value="1"/>
</dbReference>
<dbReference type="RefSeq" id="WP_084313038.1">
    <property type="nucleotide sequence ID" value="NZ_FNIJ01000001.1"/>
</dbReference>
<dbReference type="GO" id="GO:0005886">
    <property type="term" value="C:plasma membrane"/>
    <property type="evidence" value="ECO:0007669"/>
    <property type="project" value="TreeGrafter"/>
</dbReference>
<keyword evidence="3" id="KW-0067">ATP-binding</keyword>
<dbReference type="SUPFAM" id="SSF52540">
    <property type="entry name" value="P-loop containing nucleoside triphosphate hydrolases"/>
    <property type="match status" value="1"/>
</dbReference>
<evidence type="ECO:0000256" key="1">
    <source>
        <dbReference type="ARBA" id="ARBA00006611"/>
    </source>
</evidence>
<dbReference type="STRING" id="198616.SAMN05216193_10117"/>
<dbReference type="Gene3D" id="3.30.450.90">
    <property type="match status" value="1"/>
</dbReference>
<feature type="domain" description="Bacterial type II secretion system protein E" evidence="4">
    <location>
        <begin position="387"/>
        <end position="401"/>
    </location>
</feature>
<dbReference type="OrthoDB" id="9804785at2"/>
<comment type="similarity">
    <text evidence="1">Belongs to the GSP E family.</text>
</comment>
<dbReference type="InterPro" id="IPR007831">
    <property type="entry name" value="T2SS_GspE_N"/>
</dbReference>
<dbReference type="InterPro" id="IPR001482">
    <property type="entry name" value="T2SS/T4SS_dom"/>
</dbReference>